<evidence type="ECO:0000256" key="6">
    <source>
        <dbReference type="ARBA" id="ARBA00023180"/>
    </source>
</evidence>
<dbReference type="GO" id="GO:0006508">
    <property type="term" value="P:proteolysis"/>
    <property type="evidence" value="ECO:0007669"/>
    <property type="project" value="UniProtKB-KW"/>
</dbReference>
<dbReference type="STRING" id="7260.A0A0Q9WQ27"/>
<dbReference type="InParanoid" id="A0A0Q9WQ27"/>
<feature type="domain" description="Peptidase S1" evidence="9">
    <location>
        <begin position="1"/>
        <end position="218"/>
    </location>
</feature>
<evidence type="ECO:0000313" key="11">
    <source>
        <dbReference type="Proteomes" id="UP000007798"/>
    </source>
</evidence>
<dbReference type="PRINTS" id="PR00722">
    <property type="entry name" value="CHYMOTRYPSIN"/>
</dbReference>
<keyword evidence="4" id="KW-0865">Zymogen</keyword>
<dbReference type="GO" id="GO:0046872">
    <property type="term" value="F:metal ion binding"/>
    <property type="evidence" value="ECO:0007669"/>
    <property type="project" value="UniProtKB-KW"/>
</dbReference>
<keyword evidence="6" id="KW-0325">Glycoprotein</keyword>
<dbReference type="PROSITE" id="PS50240">
    <property type="entry name" value="TRYPSIN_DOM"/>
    <property type="match status" value="1"/>
</dbReference>
<name>A0A0Q9WQ27_DROWI</name>
<evidence type="ECO:0000256" key="3">
    <source>
        <dbReference type="ARBA" id="ARBA00022837"/>
    </source>
</evidence>
<dbReference type="Gene3D" id="2.40.10.10">
    <property type="entry name" value="Trypsin-like serine proteases"/>
    <property type="match status" value="2"/>
</dbReference>
<organism evidence="10 11">
    <name type="scientific">Drosophila willistoni</name>
    <name type="common">Fruit fly</name>
    <dbReference type="NCBI Taxonomy" id="7260"/>
    <lineage>
        <taxon>Eukaryota</taxon>
        <taxon>Metazoa</taxon>
        <taxon>Ecdysozoa</taxon>
        <taxon>Arthropoda</taxon>
        <taxon>Hexapoda</taxon>
        <taxon>Insecta</taxon>
        <taxon>Pterygota</taxon>
        <taxon>Neoptera</taxon>
        <taxon>Endopterygota</taxon>
        <taxon>Diptera</taxon>
        <taxon>Brachycera</taxon>
        <taxon>Muscomorpha</taxon>
        <taxon>Ephydroidea</taxon>
        <taxon>Drosophilidae</taxon>
        <taxon>Drosophila</taxon>
        <taxon>Sophophora</taxon>
    </lineage>
</organism>
<dbReference type="InterPro" id="IPR001314">
    <property type="entry name" value="Peptidase_S1A"/>
</dbReference>
<protein>
    <recommendedName>
        <fullName evidence="9">Peptidase S1 domain-containing protein</fullName>
    </recommendedName>
</protein>
<keyword evidence="1" id="KW-0479">Metal-binding</keyword>
<gene>
    <name evidence="10" type="primary">Dwil\GK27851</name>
    <name evidence="10" type="ORF">Dwil_GK27851</name>
</gene>
<keyword evidence="11" id="KW-1185">Reference proteome</keyword>
<evidence type="ECO:0000256" key="5">
    <source>
        <dbReference type="ARBA" id="ARBA00023157"/>
    </source>
</evidence>
<dbReference type="InterPro" id="IPR001254">
    <property type="entry name" value="Trypsin_dom"/>
</dbReference>
<dbReference type="InterPro" id="IPR051487">
    <property type="entry name" value="Ser/Thr_Proteases_Immune/Dev"/>
</dbReference>
<dbReference type="InterPro" id="IPR009003">
    <property type="entry name" value="Peptidase_S1_PA"/>
</dbReference>
<evidence type="ECO:0000259" key="9">
    <source>
        <dbReference type="PROSITE" id="PS50240"/>
    </source>
</evidence>
<dbReference type="AlphaFoldDB" id="A0A0Q9WQ27"/>
<accession>A0A0Q9WQ27</accession>
<dbReference type="CDD" id="cd00190">
    <property type="entry name" value="Tryp_SPc"/>
    <property type="match status" value="1"/>
</dbReference>
<keyword evidence="2" id="KW-0732">Signal</keyword>
<keyword evidence="8" id="KW-0378">Hydrolase</keyword>
<dbReference type="InterPro" id="IPR018114">
    <property type="entry name" value="TRYPSIN_HIS"/>
</dbReference>
<dbReference type="PROSITE" id="PS00134">
    <property type="entry name" value="TRYPSIN_HIS"/>
    <property type="match status" value="1"/>
</dbReference>
<dbReference type="PANTHER" id="PTHR24256">
    <property type="entry name" value="TRYPTASE-RELATED"/>
    <property type="match status" value="1"/>
</dbReference>
<dbReference type="PROSITE" id="PS00135">
    <property type="entry name" value="TRYPSIN_SER"/>
    <property type="match status" value="1"/>
</dbReference>
<dbReference type="SMART" id="SM00020">
    <property type="entry name" value="Tryp_SPc"/>
    <property type="match status" value="1"/>
</dbReference>
<dbReference type="OrthoDB" id="547031at2759"/>
<dbReference type="Proteomes" id="UP000007798">
    <property type="component" value="Unassembled WGS sequence"/>
</dbReference>
<evidence type="ECO:0000256" key="4">
    <source>
        <dbReference type="ARBA" id="ARBA00023145"/>
    </source>
</evidence>
<dbReference type="EMBL" id="CH963852">
    <property type="protein sequence ID" value="KRF98266.1"/>
    <property type="molecule type" value="Genomic_DNA"/>
</dbReference>
<evidence type="ECO:0000256" key="2">
    <source>
        <dbReference type="ARBA" id="ARBA00022729"/>
    </source>
</evidence>
<evidence type="ECO:0000256" key="8">
    <source>
        <dbReference type="RuleBase" id="RU363034"/>
    </source>
</evidence>
<dbReference type="InterPro" id="IPR043504">
    <property type="entry name" value="Peptidase_S1_PA_chymotrypsin"/>
</dbReference>
<dbReference type="SUPFAM" id="SSF50494">
    <property type="entry name" value="Trypsin-like serine proteases"/>
    <property type="match status" value="1"/>
</dbReference>
<dbReference type="Pfam" id="PF00089">
    <property type="entry name" value="Trypsin"/>
    <property type="match status" value="1"/>
</dbReference>
<evidence type="ECO:0000313" key="10">
    <source>
        <dbReference type="EMBL" id="KRF98266.1"/>
    </source>
</evidence>
<keyword evidence="5" id="KW-1015">Disulfide bond</keyword>
<sequence>MQNSSKGIEFGCGGSLITKRFVLTAAHCVVDRTPIQVRLGMHDLFNNTCDNNVMANCPENFGIQQIIPHEHYSATRRINDIALLKLSTDVQFKFHINVICLPTSHELMQSAENRSYYKAAGWGLTEYGNYSNVPVETMVTRRNCELNSINDNTKICAGGHINDTCNGDSGSPLMMPAIYYKAQRFVQFGITFQNKAHLERLDRHPNQLAINLLDNSTNTRRLRRLYPLDLPAREE</sequence>
<evidence type="ECO:0000256" key="1">
    <source>
        <dbReference type="ARBA" id="ARBA00022723"/>
    </source>
</evidence>
<dbReference type="FunFam" id="2.40.10.10:FF:000028">
    <property type="entry name" value="Serine protease easter"/>
    <property type="match status" value="1"/>
</dbReference>
<evidence type="ECO:0000256" key="7">
    <source>
        <dbReference type="ARBA" id="ARBA00024195"/>
    </source>
</evidence>
<reference evidence="10 11" key="1">
    <citation type="journal article" date="2007" name="Nature">
        <title>Evolution of genes and genomes on the Drosophila phylogeny.</title>
        <authorList>
            <consortium name="Drosophila 12 Genomes Consortium"/>
            <person name="Clark A.G."/>
            <person name="Eisen M.B."/>
            <person name="Smith D.R."/>
            <person name="Bergman C.M."/>
            <person name="Oliver B."/>
            <person name="Markow T.A."/>
            <person name="Kaufman T.C."/>
            <person name="Kellis M."/>
            <person name="Gelbart W."/>
            <person name="Iyer V.N."/>
            <person name="Pollard D.A."/>
            <person name="Sackton T.B."/>
            <person name="Larracuente A.M."/>
            <person name="Singh N.D."/>
            <person name="Abad J.P."/>
            <person name="Abt D.N."/>
            <person name="Adryan B."/>
            <person name="Aguade M."/>
            <person name="Akashi H."/>
            <person name="Anderson W.W."/>
            <person name="Aquadro C.F."/>
            <person name="Ardell D.H."/>
            <person name="Arguello R."/>
            <person name="Artieri C.G."/>
            <person name="Barbash D.A."/>
            <person name="Barker D."/>
            <person name="Barsanti P."/>
            <person name="Batterham P."/>
            <person name="Batzoglou S."/>
            <person name="Begun D."/>
            <person name="Bhutkar A."/>
            <person name="Blanco E."/>
            <person name="Bosak S.A."/>
            <person name="Bradley R.K."/>
            <person name="Brand A.D."/>
            <person name="Brent M.R."/>
            <person name="Brooks A.N."/>
            <person name="Brown R.H."/>
            <person name="Butlin R.K."/>
            <person name="Caggese C."/>
            <person name="Calvi B.R."/>
            <person name="Bernardo de Carvalho A."/>
            <person name="Caspi A."/>
            <person name="Castrezana S."/>
            <person name="Celniker S.E."/>
            <person name="Chang J.L."/>
            <person name="Chapple C."/>
            <person name="Chatterji S."/>
            <person name="Chinwalla A."/>
            <person name="Civetta A."/>
            <person name="Clifton S.W."/>
            <person name="Comeron J.M."/>
            <person name="Costello J.C."/>
            <person name="Coyne J.A."/>
            <person name="Daub J."/>
            <person name="David R.G."/>
            <person name="Delcher A.L."/>
            <person name="Delehaunty K."/>
            <person name="Do C.B."/>
            <person name="Ebling H."/>
            <person name="Edwards K."/>
            <person name="Eickbush T."/>
            <person name="Evans J.D."/>
            <person name="Filipski A."/>
            <person name="Findeiss S."/>
            <person name="Freyhult E."/>
            <person name="Fulton L."/>
            <person name="Fulton R."/>
            <person name="Garcia A.C."/>
            <person name="Gardiner A."/>
            <person name="Garfield D.A."/>
            <person name="Garvin B.E."/>
            <person name="Gibson G."/>
            <person name="Gilbert D."/>
            <person name="Gnerre S."/>
            <person name="Godfrey J."/>
            <person name="Good R."/>
            <person name="Gotea V."/>
            <person name="Gravely B."/>
            <person name="Greenberg A.J."/>
            <person name="Griffiths-Jones S."/>
            <person name="Gross S."/>
            <person name="Guigo R."/>
            <person name="Gustafson E.A."/>
            <person name="Haerty W."/>
            <person name="Hahn M.W."/>
            <person name="Halligan D.L."/>
            <person name="Halpern A.L."/>
            <person name="Halter G.M."/>
            <person name="Han M.V."/>
            <person name="Heger A."/>
            <person name="Hillier L."/>
            <person name="Hinrichs A.S."/>
            <person name="Holmes I."/>
            <person name="Hoskins R.A."/>
            <person name="Hubisz M.J."/>
            <person name="Hultmark D."/>
            <person name="Huntley M.A."/>
            <person name="Jaffe D.B."/>
            <person name="Jagadeeshan S."/>
            <person name="Jeck W.R."/>
            <person name="Johnson J."/>
            <person name="Jones C.D."/>
            <person name="Jordan W.C."/>
            <person name="Karpen G.H."/>
            <person name="Kataoka E."/>
            <person name="Keightley P.D."/>
            <person name="Kheradpour P."/>
            <person name="Kirkness E.F."/>
            <person name="Koerich L.B."/>
            <person name="Kristiansen K."/>
            <person name="Kudrna D."/>
            <person name="Kulathinal R.J."/>
            <person name="Kumar S."/>
            <person name="Kwok R."/>
            <person name="Lander E."/>
            <person name="Langley C.H."/>
            <person name="Lapoint R."/>
            <person name="Lazzaro B.P."/>
            <person name="Lee S.J."/>
            <person name="Levesque L."/>
            <person name="Li R."/>
            <person name="Lin C.F."/>
            <person name="Lin M.F."/>
            <person name="Lindblad-Toh K."/>
            <person name="Llopart A."/>
            <person name="Long M."/>
            <person name="Low L."/>
            <person name="Lozovsky E."/>
            <person name="Lu J."/>
            <person name="Luo M."/>
            <person name="Machado C.A."/>
            <person name="Makalowski W."/>
            <person name="Marzo M."/>
            <person name="Matsuda M."/>
            <person name="Matzkin L."/>
            <person name="McAllister B."/>
            <person name="McBride C.S."/>
            <person name="McKernan B."/>
            <person name="McKernan K."/>
            <person name="Mendez-Lago M."/>
            <person name="Minx P."/>
            <person name="Mollenhauer M.U."/>
            <person name="Montooth K."/>
            <person name="Mount S.M."/>
            <person name="Mu X."/>
            <person name="Myers E."/>
            <person name="Negre B."/>
            <person name="Newfeld S."/>
            <person name="Nielsen R."/>
            <person name="Noor M.A."/>
            <person name="O'Grady P."/>
            <person name="Pachter L."/>
            <person name="Papaceit M."/>
            <person name="Parisi M.J."/>
            <person name="Parisi M."/>
            <person name="Parts L."/>
            <person name="Pedersen J.S."/>
            <person name="Pesole G."/>
            <person name="Phillippy A.M."/>
            <person name="Ponting C.P."/>
            <person name="Pop M."/>
            <person name="Porcelli D."/>
            <person name="Powell J.R."/>
            <person name="Prohaska S."/>
            <person name="Pruitt K."/>
            <person name="Puig M."/>
            <person name="Quesneville H."/>
            <person name="Ram K.R."/>
            <person name="Rand D."/>
            <person name="Rasmussen M.D."/>
            <person name="Reed L.K."/>
            <person name="Reenan R."/>
            <person name="Reily A."/>
            <person name="Remington K.A."/>
            <person name="Rieger T.T."/>
            <person name="Ritchie M.G."/>
            <person name="Robin C."/>
            <person name="Rogers Y.H."/>
            <person name="Rohde C."/>
            <person name="Rozas J."/>
            <person name="Rubenfield M.J."/>
            <person name="Ruiz A."/>
            <person name="Russo S."/>
            <person name="Salzberg S.L."/>
            <person name="Sanchez-Gracia A."/>
            <person name="Saranga D.J."/>
            <person name="Sato H."/>
            <person name="Schaeffer S.W."/>
            <person name="Schatz M.C."/>
            <person name="Schlenke T."/>
            <person name="Schwartz R."/>
            <person name="Segarra C."/>
            <person name="Singh R.S."/>
            <person name="Sirot L."/>
            <person name="Sirota M."/>
            <person name="Sisneros N.B."/>
            <person name="Smith C.D."/>
            <person name="Smith T.F."/>
            <person name="Spieth J."/>
            <person name="Stage D.E."/>
            <person name="Stark A."/>
            <person name="Stephan W."/>
            <person name="Strausberg R.L."/>
            <person name="Strempel S."/>
            <person name="Sturgill D."/>
            <person name="Sutton G."/>
            <person name="Sutton G.G."/>
            <person name="Tao W."/>
            <person name="Teichmann S."/>
            <person name="Tobari Y.N."/>
            <person name="Tomimura Y."/>
            <person name="Tsolas J.M."/>
            <person name="Valente V.L."/>
            <person name="Venter E."/>
            <person name="Venter J.C."/>
            <person name="Vicario S."/>
            <person name="Vieira F.G."/>
            <person name="Vilella A.J."/>
            <person name="Villasante A."/>
            <person name="Walenz B."/>
            <person name="Wang J."/>
            <person name="Wasserman M."/>
            <person name="Watts T."/>
            <person name="Wilson D."/>
            <person name="Wilson R.K."/>
            <person name="Wing R.A."/>
            <person name="Wolfner M.F."/>
            <person name="Wong A."/>
            <person name="Wong G.K."/>
            <person name="Wu C.I."/>
            <person name="Wu G."/>
            <person name="Yamamoto D."/>
            <person name="Yang H.P."/>
            <person name="Yang S.P."/>
            <person name="Yorke J.A."/>
            <person name="Yoshida K."/>
            <person name="Zdobnov E."/>
            <person name="Zhang P."/>
            <person name="Zhang Y."/>
            <person name="Zimin A.V."/>
            <person name="Baldwin J."/>
            <person name="Abdouelleil A."/>
            <person name="Abdulkadir J."/>
            <person name="Abebe A."/>
            <person name="Abera B."/>
            <person name="Abreu J."/>
            <person name="Acer S.C."/>
            <person name="Aftuck L."/>
            <person name="Alexander A."/>
            <person name="An P."/>
            <person name="Anderson E."/>
            <person name="Anderson S."/>
            <person name="Arachi H."/>
            <person name="Azer M."/>
            <person name="Bachantsang P."/>
            <person name="Barry A."/>
            <person name="Bayul T."/>
            <person name="Berlin A."/>
            <person name="Bessette D."/>
            <person name="Bloom T."/>
            <person name="Blye J."/>
            <person name="Boguslavskiy L."/>
            <person name="Bonnet C."/>
            <person name="Boukhgalter B."/>
            <person name="Bourzgui I."/>
            <person name="Brown A."/>
            <person name="Cahill P."/>
            <person name="Channer S."/>
            <person name="Cheshatsang Y."/>
            <person name="Chuda L."/>
            <person name="Citroen M."/>
            <person name="Collymore A."/>
            <person name="Cooke P."/>
            <person name="Costello M."/>
            <person name="D'Aco K."/>
            <person name="Daza R."/>
            <person name="De Haan G."/>
            <person name="DeGray S."/>
            <person name="DeMaso C."/>
            <person name="Dhargay N."/>
            <person name="Dooley K."/>
            <person name="Dooley E."/>
            <person name="Doricent M."/>
            <person name="Dorje P."/>
            <person name="Dorjee K."/>
            <person name="Dupes A."/>
            <person name="Elong R."/>
            <person name="Falk J."/>
            <person name="Farina A."/>
            <person name="Faro S."/>
            <person name="Ferguson D."/>
            <person name="Fisher S."/>
            <person name="Foley C.D."/>
            <person name="Franke A."/>
            <person name="Friedrich D."/>
            <person name="Gadbois L."/>
            <person name="Gearin G."/>
            <person name="Gearin C.R."/>
            <person name="Giannoukos G."/>
            <person name="Goode T."/>
            <person name="Graham J."/>
            <person name="Grandbois E."/>
            <person name="Grewal S."/>
            <person name="Gyaltsen K."/>
            <person name="Hafez N."/>
            <person name="Hagos B."/>
            <person name="Hall J."/>
            <person name="Henson C."/>
            <person name="Hollinger A."/>
            <person name="Honan T."/>
            <person name="Huard M.D."/>
            <person name="Hughes L."/>
            <person name="Hurhula B."/>
            <person name="Husby M.E."/>
            <person name="Kamat A."/>
            <person name="Kanga B."/>
            <person name="Kashin S."/>
            <person name="Khazanovich D."/>
            <person name="Kisner P."/>
            <person name="Lance K."/>
            <person name="Lara M."/>
            <person name="Lee W."/>
            <person name="Lennon N."/>
            <person name="Letendre F."/>
            <person name="LeVine R."/>
            <person name="Lipovsky A."/>
            <person name="Liu X."/>
            <person name="Liu J."/>
            <person name="Liu S."/>
            <person name="Lokyitsang T."/>
            <person name="Lokyitsang Y."/>
            <person name="Lubonja R."/>
            <person name="Lui A."/>
            <person name="MacDonald P."/>
            <person name="Magnisalis V."/>
            <person name="Maru K."/>
            <person name="Matthews C."/>
            <person name="McCusker W."/>
            <person name="McDonough S."/>
            <person name="Mehta T."/>
            <person name="Meldrim J."/>
            <person name="Meneus L."/>
            <person name="Mihai O."/>
            <person name="Mihalev A."/>
            <person name="Mihova T."/>
            <person name="Mittelman R."/>
            <person name="Mlenga V."/>
            <person name="Montmayeur A."/>
            <person name="Mulrain L."/>
            <person name="Navidi A."/>
            <person name="Naylor J."/>
            <person name="Negash T."/>
            <person name="Nguyen T."/>
            <person name="Nguyen N."/>
            <person name="Nicol R."/>
            <person name="Norbu C."/>
            <person name="Norbu N."/>
            <person name="Novod N."/>
            <person name="O'Neill B."/>
            <person name="Osman S."/>
            <person name="Markiewicz E."/>
            <person name="Oyono O.L."/>
            <person name="Patti C."/>
            <person name="Phunkhang P."/>
            <person name="Pierre F."/>
            <person name="Priest M."/>
            <person name="Raghuraman S."/>
            <person name="Rege F."/>
            <person name="Reyes R."/>
            <person name="Rise C."/>
            <person name="Rogov P."/>
            <person name="Ross K."/>
            <person name="Ryan E."/>
            <person name="Settipalli S."/>
            <person name="Shea T."/>
            <person name="Sherpa N."/>
            <person name="Shi L."/>
            <person name="Shih D."/>
            <person name="Sparrow T."/>
            <person name="Spaulding J."/>
            <person name="Stalker J."/>
            <person name="Stange-Thomann N."/>
            <person name="Stavropoulos S."/>
            <person name="Stone C."/>
            <person name="Strader C."/>
            <person name="Tesfaye S."/>
            <person name="Thomson T."/>
            <person name="Thoulutsang Y."/>
            <person name="Thoulutsang D."/>
            <person name="Topham K."/>
            <person name="Topping I."/>
            <person name="Tsamla T."/>
            <person name="Vassiliev H."/>
            <person name="Vo A."/>
            <person name="Wangchuk T."/>
            <person name="Wangdi T."/>
            <person name="Weiand M."/>
            <person name="Wilkinson J."/>
            <person name="Wilson A."/>
            <person name="Yadav S."/>
            <person name="Young G."/>
            <person name="Yu Q."/>
            <person name="Zembek L."/>
            <person name="Zhong D."/>
            <person name="Zimmer A."/>
            <person name="Zwirko Z."/>
            <person name="Jaffe D.B."/>
            <person name="Alvarez P."/>
            <person name="Brockman W."/>
            <person name="Butler J."/>
            <person name="Chin C."/>
            <person name="Gnerre S."/>
            <person name="Grabherr M."/>
            <person name="Kleber M."/>
            <person name="Mauceli E."/>
            <person name="MacCallum I."/>
        </authorList>
    </citation>
    <scope>NUCLEOTIDE SEQUENCE [LARGE SCALE GENOMIC DNA]</scope>
    <source>
        <strain evidence="11">Tucson 14030-0811.24</strain>
    </source>
</reference>
<comment type="similarity">
    <text evidence="7">Belongs to the peptidase S1 family. CLIP subfamily.</text>
</comment>
<keyword evidence="3" id="KW-0106">Calcium</keyword>
<keyword evidence="8" id="KW-0720">Serine protease</keyword>
<dbReference type="SMR" id="A0A0Q9WQ27"/>
<dbReference type="InterPro" id="IPR033116">
    <property type="entry name" value="TRYPSIN_SER"/>
</dbReference>
<proteinExistence type="inferred from homology"/>
<dbReference type="GO" id="GO:0004252">
    <property type="term" value="F:serine-type endopeptidase activity"/>
    <property type="evidence" value="ECO:0007669"/>
    <property type="project" value="InterPro"/>
</dbReference>
<keyword evidence="8" id="KW-0645">Protease</keyword>